<accession>A0AAV1JCC7</accession>
<evidence type="ECO:0000313" key="3">
    <source>
        <dbReference type="EMBL" id="CAK1545671.1"/>
    </source>
</evidence>
<dbReference type="EMBL" id="CAVLEF010000007">
    <property type="protein sequence ID" value="CAK1545671.1"/>
    <property type="molecule type" value="Genomic_DNA"/>
</dbReference>
<evidence type="ECO:0000256" key="1">
    <source>
        <dbReference type="SAM" id="MobiDB-lite"/>
    </source>
</evidence>
<dbReference type="InterPro" id="IPR039361">
    <property type="entry name" value="Cyclin"/>
</dbReference>
<dbReference type="Proteomes" id="UP001497472">
    <property type="component" value="Unassembled WGS sequence"/>
</dbReference>
<dbReference type="CDD" id="cd00043">
    <property type="entry name" value="CYCLIN_SF"/>
    <property type="match status" value="1"/>
</dbReference>
<reference evidence="3 4" key="1">
    <citation type="submission" date="2023-11" db="EMBL/GenBank/DDBJ databases">
        <authorList>
            <person name="Okamura Y."/>
        </authorList>
    </citation>
    <scope>NUCLEOTIDE SEQUENCE [LARGE SCALE GENOMIC DNA]</scope>
</reference>
<sequence length="408" mass="46611">MDSSDKNKSFTSRIPVRVTDKKIGRKPSLPRQPLKTISNNDTNVPNNSIINNEERITKPIIKVDTRHVTVRTKNDEIGYYVFRDDSITNVTSEVSEDRTPQDQLKSKNIKQGLKRPRSPGTSDENVNKKRFFESDCEQGTIPRNEPYEVDVFRYLLENEEVWPYPKKLGRTKSRACSLNWMLEFDVKNSGNPAVVQTAAWYFDSIYSRCNVQTSDVPVAVTACLWISRKIHGKANTAKTLVHRSGKVFNVPTLCRTEWRILKLLNFPRLPHIPQEFIDYLAWRSGAEDFGEIQAAASLICTTAMILNLDMCSEYPSTIALAAVKIALLLLKKGHLIEKLKNCVVYKPDLIEVCMAQIRAFIMLQSDGFEFTAPNNLCRDKYNSIPQKLSLELHRLCLKGETLIRELLL</sequence>
<dbReference type="PANTHER" id="PTHR10177">
    <property type="entry name" value="CYCLINS"/>
    <property type="match status" value="1"/>
</dbReference>
<dbReference type="AlphaFoldDB" id="A0AAV1JCC7"/>
<feature type="region of interest" description="Disordered" evidence="1">
    <location>
        <begin position="22"/>
        <end position="48"/>
    </location>
</feature>
<dbReference type="Pfam" id="PF00134">
    <property type="entry name" value="Cyclin_N"/>
    <property type="match status" value="1"/>
</dbReference>
<dbReference type="Gene3D" id="1.10.472.10">
    <property type="entry name" value="Cyclin-like"/>
    <property type="match status" value="2"/>
</dbReference>
<name>A0AAV1JCC7_9NEOP</name>
<dbReference type="InterPro" id="IPR006671">
    <property type="entry name" value="Cyclin_N"/>
</dbReference>
<protein>
    <recommendedName>
        <fullName evidence="2">Cyclin N-terminal domain-containing protein</fullName>
    </recommendedName>
</protein>
<evidence type="ECO:0000313" key="4">
    <source>
        <dbReference type="Proteomes" id="UP001497472"/>
    </source>
</evidence>
<evidence type="ECO:0000259" key="2">
    <source>
        <dbReference type="Pfam" id="PF00134"/>
    </source>
</evidence>
<comment type="caution">
    <text evidence="3">The sequence shown here is derived from an EMBL/GenBank/DDBJ whole genome shotgun (WGS) entry which is preliminary data.</text>
</comment>
<dbReference type="InterPro" id="IPR036915">
    <property type="entry name" value="Cyclin-like_sf"/>
</dbReference>
<feature type="domain" description="Cyclin N-terminal" evidence="2">
    <location>
        <begin position="152"/>
        <end position="266"/>
    </location>
</feature>
<feature type="compositionally biased region" description="Polar residues" evidence="1">
    <location>
        <begin position="35"/>
        <end position="48"/>
    </location>
</feature>
<feature type="region of interest" description="Disordered" evidence="1">
    <location>
        <begin position="92"/>
        <end position="128"/>
    </location>
</feature>
<dbReference type="SUPFAM" id="SSF47954">
    <property type="entry name" value="Cyclin-like"/>
    <property type="match status" value="2"/>
</dbReference>
<gene>
    <name evidence="3" type="ORF">LNINA_LOCUS5295</name>
</gene>
<proteinExistence type="predicted"/>
<organism evidence="3 4">
    <name type="scientific">Leptosia nina</name>
    <dbReference type="NCBI Taxonomy" id="320188"/>
    <lineage>
        <taxon>Eukaryota</taxon>
        <taxon>Metazoa</taxon>
        <taxon>Ecdysozoa</taxon>
        <taxon>Arthropoda</taxon>
        <taxon>Hexapoda</taxon>
        <taxon>Insecta</taxon>
        <taxon>Pterygota</taxon>
        <taxon>Neoptera</taxon>
        <taxon>Endopterygota</taxon>
        <taxon>Lepidoptera</taxon>
        <taxon>Glossata</taxon>
        <taxon>Ditrysia</taxon>
        <taxon>Papilionoidea</taxon>
        <taxon>Pieridae</taxon>
        <taxon>Pierinae</taxon>
        <taxon>Leptosia</taxon>
    </lineage>
</organism>
<keyword evidence="4" id="KW-1185">Reference proteome</keyword>